<dbReference type="GO" id="GO:0006424">
    <property type="term" value="P:glutamyl-tRNA aminoacylation"/>
    <property type="evidence" value="ECO:0007669"/>
    <property type="project" value="InterPro"/>
</dbReference>
<dbReference type="InterPro" id="IPR049940">
    <property type="entry name" value="GluQ/Sye"/>
</dbReference>
<gene>
    <name evidence="8" type="ORF">MNBD_GAMMA16-863</name>
</gene>
<protein>
    <submittedName>
        <fullName evidence="8">Glutamyl-Q tRNA(Asp) synthetase</fullName>
    </submittedName>
</protein>
<dbReference type="PRINTS" id="PR00987">
    <property type="entry name" value="TRNASYNTHGLU"/>
</dbReference>
<evidence type="ECO:0000256" key="1">
    <source>
        <dbReference type="ARBA" id="ARBA00022598"/>
    </source>
</evidence>
<dbReference type="InterPro" id="IPR020058">
    <property type="entry name" value="Glu/Gln-tRNA-synth_Ib_cat-dom"/>
</dbReference>
<keyword evidence="2" id="KW-0479">Metal-binding</keyword>
<dbReference type="EMBL" id="UOFO01000102">
    <property type="protein sequence ID" value="VAW86831.1"/>
    <property type="molecule type" value="Genomic_DNA"/>
</dbReference>
<dbReference type="AlphaFoldDB" id="A0A3B0Z5L9"/>
<dbReference type="Gene3D" id="3.40.50.620">
    <property type="entry name" value="HUPs"/>
    <property type="match status" value="1"/>
</dbReference>
<dbReference type="GO" id="GO:0005829">
    <property type="term" value="C:cytosol"/>
    <property type="evidence" value="ECO:0007669"/>
    <property type="project" value="TreeGrafter"/>
</dbReference>
<evidence type="ECO:0000256" key="2">
    <source>
        <dbReference type="ARBA" id="ARBA00022723"/>
    </source>
</evidence>
<keyword evidence="1" id="KW-0436">Ligase</keyword>
<dbReference type="GO" id="GO:0008270">
    <property type="term" value="F:zinc ion binding"/>
    <property type="evidence" value="ECO:0007669"/>
    <property type="project" value="InterPro"/>
</dbReference>
<feature type="domain" description="Glutamyl/glutaminyl-tRNA synthetase class Ib catalytic" evidence="7">
    <location>
        <begin position="22"/>
        <end position="268"/>
    </location>
</feature>
<evidence type="ECO:0000256" key="6">
    <source>
        <dbReference type="ARBA" id="ARBA00023146"/>
    </source>
</evidence>
<evidence type="ECO:0000256" key="4">
    <source>
        <dbReference type="ARBA" id="ARBA00022833"/>
    </source>
</evidence>
<keyword evidence="4" id="KW-0862">Zinc</keyword>
<dbReference type="NCBIfam" id="NF004314">
    <property type="entry name" value="PRK05710.1-3"/>
    <property type="match status" value="1"/>
</dbReference>
<dbReference type="NCBIfam" id="TIGR03838">
    <property type="entry name" value="queuosine_YadB"/>
    <property type="match status" value="1"/>
</dbReference>
<evidence type="ECO:0000259" key="7">
    <source>
        <dbReference type="Pfam" id="PF00749"/>
    </source>
</evidence>
<organism evidence="8">
    <name type="scientific">hydrothermal vent metagenome</name>
    <dbReference type="NCBI Taxonomy" id="652676"/>
    <lineage>
        <taxon>unclassified sequences</taxon>
        <taxon>metagenomes</taxon>
        <taxon>ecological metagenomes</taxon>
    </lineage>
</organism>
<reference evidence="8" key="1">
    <citation type="submission" date="2018-06" db="EMBL/GenBank/DDBJ databases">
        <authorList>
            <person name="Zhirakovskaya E."/>
        </authorList>
    </citation>
    <scope>NUCLEOTIDE SEQUENCE</scope>
</reference>
<keyword evidence="6" id="KW-0030">Aminoacyl-tRNA synthetase</keyword>
<name>A0A3B0Z5L9_9ZZZZ</name>
<dbReference type="GO" id="GO:0004818">
    <property type="term" value="F:glutamate-tRNA ligase activity"/>
    <property type="evidence" value="ECO:0007669"/>
    <property type="project" value="TreeGrafter"/>
</dbReference>
<dbReference type="Pfam" id="PF00749">
    <property type="entry name" value="tRNA-synt_1c"/>
    <property type="match status" value="1"/>
</dbReference>
<dbReference type="SUPFAM" id="SSF52374">
    <property type="entry name" value="Nucleotidylyl transferase"/>
    <property type="match status" value="1"/>
</dbReference>
<proteinExistence type="predicted"/>
<feature type="non-terminal residue" evidence="8">
    <location>
        <position position="269"/>
    </location>
</feature>
<evidence type="ECO:0000256" key="3">
    <source>
        <dbReference type="ARBA" id="ARBA00022741"/>
    </source>
</evidence>
<keyword evidence="3" id="KW-0547">Nucleotide-binding</keyword>
<accession>A0A3B0Z5L9</accession>
<dbReference type="GO" id="GO:0006400">
    <property type="term" value="P:tRNA modification"/>
    <property type="evidence" value="ECO:0007669"/>
    <property type="project" value="InterPro"/>
</dbReference>
<dbReference type="PANTHER" id="PTHR43311">
    <property type="entry name" value="GLUTAMATE--TRNA LIGASE"/>
    <property type="match status" value="1"/>
</dbReference>
<dbReference type="InterPro" id="IPR022380">
    <property type="entry name" value="Glu-Q_tRNA(Asp)_Synthase"/>
</dbReference>
<dbReference type="GO" id="GO:0005524">
    <property type="term" value="F:ATP binding"/>
    <property type="evidence" value="ECO:0007669"/>
    <property type="project" value="UniProtKB-KW"/>
</dbReference>
<evidence type="ECO:0000256" key="5">
    <source>
        <dbReference type="ARBA" id="ARBA00022840"/>
    </source>
</evidence>
<dbReference type="InterPro" id="IPR000924">
    <property type="entry name" value="Glu/Gln-tRNA-synth"/>
</dbReference>
<evidence type="ECO:0000313" key="8">
    <source>
        <dbReference type="EMBL" id="VAW86831.1"/>
    </source>
</evidence>
<dbReference type="InterPro" id="IPR014729">
    <property type="entry name" value="Rossmann-like_a/b/a_fold"/>
</dbReference>
<dbReference type="PANTHER" id="PTHR43311:SF1">
    <property type="entry name" value="GLUTAMYL-Q TRNA(ASP) SYNTHETASE"/>
    <property type="match status" value="1"/>
</dbReference>
<keyword evidence="5" id="KW-0067">ATP-binding</keyword>
<sequence>MSNTPEFSDLLKKEREGIGAGVIGRYAPSPTGHLHWGNIFAALMAWLQCRLAGGRFFLRMEDLDQPRVRPGSVDSILQDLLWLGLNWDASGEENRGMVSQSRRRIIYDAALTYLDNQQKIFPCGCSRKDIALAVSAPHAESRKALIYPGTCRDLPRNTTIKQSTWRYRVPESNIEFTDELLGMHRQSLHQDVGDFVLRRADGVYAYQLVVVVDDLLMGVTDVVRGADLLDSTPRQIELFNKLGGVTPRFWHTPLLCDDQGVRLSKRNEA</sequence>